<evidence type="ECO:0000259" key="1">
    <source>
        <dbReference type="Pfam" id="PF21812"/>
    </source>
</evidence>
<protein>
    <recommendedName>
        <fullName evidence="1">DUF6881 domain-containing protein</fullName>
    </recommendedName>
</protein>
<proteinExistence type="predicted"/>
<dbReference type="Proteomes" id="UP000271222">
    <property type="component" value="Unassembled WGS sequence"/>
</dbReference>
<evidence type="ECO:0000313" key="3">
    <source>
        <dbReference type="Proteomes" id="UP000271222"/>
    </source>
</evidence>
<accession>A0A454TIB8</accession>
<dbReference type="AlphaFoldDB" id="A0A454TIB8"/>
<name>A0A454TIB8_9RALS</name>
<dbReference type="EMBL" id="RJTL01000090">
    <property type="protein sequence ID" value="RNL99378.1"/>
    <property type="molecule type" value="Genomic_DNA"/>
</dbReference>
<sequence>MIYVCVRWIHTIPSEPVFIYSEVDPDNFELRKAEVYADGRMGFSDGTNSAGESMLSAEPLPSLQEIATDPQFVSVEITVEEFEVMWSAALLRRRA</sequence>
<feature type="domain" description="DUF6881" evidence="1">
    <location>
        <begin position="3"/>
        <end position="89"/>
    </location>
</feature>
<dbReference type="OrthoDB" id="288554at2"/>
<dbReference type="InterPro" id="IPR049248">
    <property type="entry name" value="DUF6881"/>
</dbReference>
<evidence type="ECO:0000313" key="2">
    <source>
        <dbReference type="EMBL" id="RNL99378.1"/>
    </source>
</evidence>
<dbReference type="RefSeq" id="WP_058908827.1">
    <property type="nucleotide sequence ID" value="NZ_CP016914.1"/>
</dbReference>
<comment type="caution">
    <text evidence="2">The sequence shown here is derived from an EMBL/GenBank/DDBJ whole genome shotgun (WGS) entry which is preliminary data.</text>
</comment>
<gene>
    <name evidence="2" type="ORF">EGA29_25925</name>
</gene>
<dbReference type="Pfam" id="PF21812">
    <property type="entry name" value="DUF6881"/>
    <property type="match status" value="1"/>
</dbReference>
<organism evidence="2 3">
    <name type="scientific">Ralstonia pseudosolanacearum</name>
    <dbReference type="NCBI Taxonomy" id="1310165"/>
    <lineage>
        <taxon>Bacteria</taxon>
        <taxon>Pseudomonadati</taxon>
        <taxon>Pseudomonadota</taxon>
        <taxon>Betaproteobacteria</taxon>
        <taxon>Burkholderiales</taxon>
        <taxon>Burkholderiaceae</taxon>
        <taxon>Ralstonia</taxon>
        <taxon>Ralstonia solanacearum species complex</taxon>
    </lineage>
</organism>
<reference evidence="2 3" key="1">
    <citation type="submission" date="2018-10" db="EMBL/GenBank/DDBJ databases">
        <title>Draft Genome Sequence of Ralstonia pseudosolanacearum (R. solanacearum phylotype I) Strain Tg03 Isolated from Luffa cylindrica in China.</title>
        <authorList>
            <person name="Yuan G.-Q."/>
            <person name="Li Q.-Q."/>
            <person name="Zhang Y.-W."/>
        </authorList>
    </citation>
    <scope>NUCLEOTIDE SEQUENCE [LARGE SCALE GENOMIC DNA]</scope>
    <source>
        <strain evidence="2 3">Tg03</strain>
    </source>
</reference>